<gene>
    <name evidence="11" type="primary">pepPI</name>
    <name evidence="11" type="ORF">MPLG2_2516</name>
</gene>
<dbReference type="InterPro" id="IPR052433">
    <property type="entry name" value="X-Pro_dipept-like"/>
</dbReference>
<dbReference type="PROSITE" id="PS00491">
    <property type="entry name" value="PROLINE_PEPTIDASE"/>
    <property type="match status" value="1"/>
</dbReference>
<reference evidence="11 12" key="1">
    <citation type="submission" date="2018-02" db="EMBL/GenBank/DDBJ databases">
        <authorList>
            <person name="Cohen D.B."/>
            <person name="Kent A.D."/>
        </authorList>
    </citation>
    <scope>NUCLEOTIDE SEQUENCE [LARGE SCALE GENOMIC DNA]</scope>
    <source>
        <strain evidence="11">1</strain>
    </source>
</reference>
<dbReference type="InterPro" id="IPR000994">
    <property type="entry name" value="Pept_M24"/>
</dbReference>
<dbReference type="Gene3D" id="3.90.230.10">
    <property type="entry name" value="Creatinase/methionine aminopeptidase superfamily"/>
    <property type="match status" value="1"/>
</dbReference>
<dbReference type="Gene3D" id="3.40.350.10">
    <property type="entry name" value="Creatinase/prolidase N-terminal domain"/>
    <property type="match status" value="1"/>
</dbReference>
<dbReference type="KEGG" id="mgg:MPLG2_2516"/>
<evidence type="ECO:0000259" key="10">
    <source>
        <dbReference type="SMART" id="SM01011"/>
    </source>
</evidence>
<dbReference type="InterPro" id="IPR007865">
    <property type="entry name" value="Aminopep_P_N"/>
</dbReference>
<name>A0A2N9JID8_9ACTN</name>
<accession>A0A2N9JID8</accession>
<dbReference type="EC" id="3.4.11.9" evidence="4"/>
<dbReference type="EMBL" id="LT985188">
    <property type="protein sequence ID" value="SPD87546.1"/>
    <property type="molecule type" value="Genomic_DNA"/>
</dbReference>
<evidence type="ECO:0000256" key="6">
    <source>
        <dbReference type="ARBA" id="ARBA00022801"/>
    </source>
</evidence>
<keyword evidence="11" id="KW-0645">Protease</keyword>
<dbReference type="InterPro" id="IPR001131">
    <property type="entry name" value="Peptidase_M24B_aminopep-P_CS"/>
</dbReference>
<dbReference type="InterPro" id="IPR029149">
    <property type="entry name" value="Creatin/AminoP/Spt16_N"/>
</dbReference>
<evidence type="ECO:0000256" key="3">
    <source>
        <dbReference type="ARBA" id="ARBA00008766"/>
    </source>
</evidence>
<comment type="catalytic activity">
    <reaction evidence="1">
        <text>Release of any N-terminal amino acid, including proline, that is linked to proline, even from a dipeptide or tripeptide.</text>
        <dbReference type="EC" id="3.4.11.9"/>
    </reaction>
</comment>
<proteinExistence type="inferred from homology"/>
<evidence type="ECO:0000313" key="11">
    <source>
        <dbReference type="EMBL" id="SPD87546.1"/>
    </source>
</evidence>
<evidence type="ECO:0000256" key="4">
    <source>
        <dbReference type="ARBA" id="ARBA00012574"/>
    </source>
</evidence>
<comment type="similarity">
    <text evidence="3 8">Belongs to the peptidase M24B family.</text>
</comment>
<dbReference type="Pfam" id="PF00557">
    <property type="entry name" value="Peptidase_M24"/>
    <property type="match status" value="1"/>
</dbReference>
<feature type="region of interest" description="Disordered" evidence="9">
    <location>
        <begin position="12"/>
        <end position="32"/>
    </location>
</feature>
<dbReference type="CDD" id="cd01087">
    <property type="entry name" value="Prolidase"/>
    <property type="match status" value="1"/>
</dbReference>
<dbReference type="GO" id="GO:0030145">
    <property type="term" value="F:manganese ion binding"/>
    <property type="evidence" value="ECO:0007669"/>
    <property type="project" value="InterPro"/>
</dbReference>
<evidence type="ECO:0000256" key="9">
    <source>
        <dbReference type="SAM" id="MobiDB-lite"/>
    </source>
</evidence>
<dbReference type="GO" id="GO:0070006">
    <property type="term" value="F:metalloaminopeptidase activity"/>
    <property type="evidence" value="ECO:0007669"/>
    <property type="project" value="InterPro"/>
</dbReference>
<evidence type="ECO:0000256" key="1">
    <source>
        <dbReference type="ARBA" id="ARBA00001424"/>
    </source>
</evidence>
<dbReference type="Pfam" id="PF05195">
    <property type="entry name" value="AMP_N"/>
    <property type="match status" value="1"/>
</dbReference>
<protein>
    <recommendedName>
        <fullName evidence="4">Xaa-Pro aminopeptidase</fullName>
        <ecNumber evidence="4">3.4.11.9</ecNumber>
    </recommendedName>
</protein>
<keyword evidence="11" id="KW-0031">Aminopeptidase</keyword>
<dbReference type="Proteomes" id="UP000238164">
    <property type="component" value="Chromosome 1"/>
</dbReference>
<evidence type="ECO:0000313" key="12">
    <source>
        <dbReference type="Proteomes" id="UP000238164"/>
    </source>
</evidence>
<keyword evidence="6 11" id="KW-0378">Hydrolase</keyword>
<feature type="domain" description="Aminopeptidase P N-terminal" evidence="10">
    <location>
        <begin position="55"/>
        <end position="201"/>
    </location>
</feature>
<dbReference type="GO" id="GO:0005829">
    <property type="term" value="C:cytosol"/>
    <property type="evidence" value="ECO:0007669"/>
    <property type="project" value="TreeGrafter"/>
</dbReference>
<comment type="cofactor">
    <cofactor evidence="2">
        <name>Mn(2+)</name>
        <dbReference type="ChEBI" id="CHEBI:29035"/>
    </cofactor>
</comment>
<dbReference type="AlphaFoldDB" id="A0A2N9JID8"/>
<organism evidence="11 12">
    <name type="scientific">Micropruina glycogenica</name>
    <dbReference type="NCBI Taxonomy" id="75385"/>
    <lineage>
        <taxon>Bacteria</taxon>
        <taxon>Bacillati</taxon>
        <taxon>Actinomycetota</taxon>
        <taxon>Actinomycetes</taxon>
        <taxon>Propionibacteriales</taxon>
        <taxon>Nocardioidaceae</taxon>
        <taxon>Micropruina</taxon>
    </lineage>
</organism>
<dbReference type="SUPFAM" id="SSF53092">
    <property type="entry name" value="Creatinase/prolidase N-terminal domain"/>
    <property type="match status" value="1"/>
</dbReference>
<dbReference type="PANTHER" id="PTHR43226">
    <property type="entry name" value="XAA-PRO AMINOPEPTIDASE 3"/>
    <property type="match status" value="1"/>
</dbReference>
<evidence type="ECO:0000256" key="5">
    <source>
        <dbReference type="ARBA" id="ARBA00022723"/>
    </source>
</evidence>
<evidence type="ECO:0000256" key="2">
    <source>
        <dbReference type="ARBA" id="ARBA00001936"/>
    </source>
</evidence>
<keyword evidence="5 8" id="KW-0479">Metal-binding</keyword>
<sequence length="509" mass="55053">MGHAALEQLIVADETGPAEGENQELPNRQSPFSEPFRAFIPQGWAPYSDVPPAALPATAYAPARREALSAQFPGDRLVIPAGDLSVRSNDTDYRFRPHSAFAHLTGLGTDREPAAVLVLEPTDDGHDATLYFKPRVPRTDREFYADSRYGEMWVGQRESLGEMEALTGLACAPISQLSEALAKNAGATRVLIVSDADAQLTAQLNGQRTALGLGAEAAGDMQLTVALSELRLVKDDFEIEQMRVACDVTADGFEAVVAALPEAVRRGRGERWVEGVFGLHARHAGNAVGYDTIAAAGDHANTLHWIRNDGDLTPDGLLLLDAGVELDSLYTADITRTLPVGGRFTPAQRKVYDAVLAAQEAGMAAAKPGAKFSDVHAAAIRVIAEHLLEWGLLPVSVEQTLDPEQGGHHRRWMVHGTSHHLGIDVHDCAQARQENYRDAVLRPGMVITVEPGLYFKSTDLLVPDELRGIGVRIEDDVLITETGCENLSARLPRTAEAVESWMDGLLGHR</sequence>
<keyword evidence="7" id="KW-0464">Manganese</keyword>
<evidence type="ECO:0000256" key="8">
    <source>
        <dbReference type="RuleBase" id="RU000590"/>
    </source>
</evidence>
<dbReference type="GO" id="GO:0006508">
    <property type="term" value="P:proteolysis"/>
    <property type="evidence" value="ECO:0007669"/>
    <property type="project" value="TreeGrafter"/>
</dbReference>
<dbReference type="SUPFAM" id="SSF55920">
    <property type="entry name" value="Creatinase/aminopeptidase"/>
    <property type="match status" value="1"/>
</dbReference>
<dbReference type="SMART" id="SM01011">
    <property type="entry name" value="AMP_N"/>
    <property type="match status" value="1"/>
</dbReference>
<dbReference type="InterPro" id="IPR036005">
    <property type="entry name" value="Creatinase/aminopeptidase-like"/>
</dbReference>
<evidence type="ECO:0000256" key="7">
    <source>
        <dbReference type="ARBA" id="ARBA00023211"/>
    </source>
</evidence>
<dbReference type="PANTHER" id="PTHR43226:SF4">
    <property type="entry name" value="XAA-PRO AMINOPEPTIDASE 3"/>
    <property type="match status" value="1"/>
</dbReference>
<keyword evidence="12" id="KW-1185">Reference proteome</keyword>